<evidence type="ECO:0000313" key="3">
    <source>
        <dbReference type="EMBL" id="EGF91206.1"/>
    </source>
</evidence>
<feature type="domain" description="Beta-lactamase-related" evidence="2">
    <location>
        <begin position="65"/>
        <end position="397"/>
    </location>
</feature>
<proteinExistence type="predicted"/>
<dbReference type="HOGENOM" id="CLU_020027_0_2_5"/>
<dbReference type="eggNOG" id="COG1680">
    <property type="taxonomic scope" value="Bacteria"/>
</dbReference>
<keyword evidence="1" id="KW-0812">Transmembrane</keyword>
<dbReference type="SUPFAM" id="SSF56601">
    <property type="entry name" value="beta-lactamase/transpeptidase-like"/>
    <property type="match status" value="1"/>
</dbReference>
<dbReference type="InterPro" id="IPR050491">
    <property type="entry name" value="AmpC-like"/>
</dbReference>
<dbReference type="Gene3D" id="3.40.710.10">
    <property type="entry name" value="DD-peptidase/beta-lactamase superfamily"/>
    <property type="match status" value="1"/>
</dbReference>
<evidence type="ECO:0000256" key="1">
    <source>
        <dbReference type="SAM" id="Phobius"/>
    </source>
</evidence>
<accession>F4QPE8</accession>
<dbReference type="AlphaFoldDB" id="F4QPE8"/>
<keyword evidence="4" id="KW-1185">Reference proteome</keyword>
<sequence length="424" mass="45093">MTPDDLTPPKLNRRAVLAGLTGAGVGALTVGGLYLTAQKKPVVETAKARPAPPLKSWPSLDDLGEQMVAAKLTPGLSLSVMHDGVMFYSRGFGVARLDNGEAVTPQTGFRIASITKHFAASAILLLAEAGKLSVDDTLAKYVPEFPNAGDITLRQMMSHTSGLNDYINGQSMVILTEAQQRNYSAPELIDIMSRRRPILRHQPGQTWAYSNTGFTLLGIVVERVSGASLPDFVAERLAKPAGLTRTAIDKTCNSIAGCEGYRPNYRAEQKFDLIRPISPSFAGGAGAIRSTTEDLCLWHHALIDGKVIKPDSLTAMLSPALLKDGSPAIEKRGKDEMNYGFGLALGHEGPIRFASHGGRINGFTGHLRSFPDQKLTVAILYNSDGGGAPGFKAAQRGLRVQSTTLAMQELGIEPATGESADGAG</sequence>
<gene>
    <name evidence="3" type="ORF">ABI_26210</name>
</gene>
<dbReference type="PANTHER" id="PTHR46825:SF9">
    <property type="entry name" value="BETA-LACTAMASE-RELATED DOMAIN-CONTAINING PROTEIN"/>
    <property type="match status" value="1"/>
</dbReference>
<evidence type="ECO:0000313" key="4">
    <source>
        <dbReference type="Proteomes" id="UP000006512"/>
    </source>
</evidence>
<keyword evidence="1" id="KW-0472">Membrane</keyword>
<dbReference type="InterPro" id="IPR001466">
    <property type="entry name" value="Beta-lactam-related"/>
</dbReference>
<dbReference type="EMBL" id="GL883078">
    <property type="protein sequence ID" value="EGF91206.1"/>
    <property type="molecule type" value="Genomic_DNA"/>
</dbReference>
<organism evidence="3 4">
    <name type="scientific">Asticcacaulis biprosthecium C19</name>
    <dbReference type="NCBI Taxonomy" id="715226"/>
    <lineage>
        <taxon>Bacteria</taxon>
        <taxon>Pseudomonadati</taxon>
        <taxon>Pseudomonadota</taxon>
        <taxon>Alphaproteobacteria</taxon>
        <taxon>Caulobacterales</taxon>
        <taxon>Caulobacteraceae</taxon>
        <taxon>Asticcacaulis</taxon>
    </lineage>
</organism>
<dbReference type="Pfam" id="PF00144">
    <property type="entry name" value="Beta-lactamase"/>
    <property type="match status" value="1"/>
</dbReference>
<keyword evidence="1" id="KW-1133">Transmembrane helix</keyword>
<dbReference type="InterPro" id="IPR006311">
    <property type="entry name" value="TAT_signal"/>
</dbReference>
<dbReference type="PROSITE" id="PS51318">
    <property type="entry name" value="TAT"/>
    <property type="match status" value="1"/>
</dbReference>
<reference evidence="4" key="1">
    <citation type="submission" date="2011-03" db="EMBL/GenBank/DDBJ databases">
        <title>Draft genome sequence of Brevundimonas diminuta.</title>
        <authorList>
            <person name="Brown P.J.B."/>
            <person name="Buechlein A."/>
            <person name="Hemmerich C."/>
            <person name="Brun Y.V."/>
        </authorList>
    </citation>
    <scope>NUCLEOTIDE SEQUENCE [LARGE SCALE GENOMIC DNA]</scope>
    <source>
        <strain evidence="4">C19</strain>
    </source>
</reference>
<feature type="transmembrane region" description="Helical" evidence="1">
    <location>
        <begin position="15"/>
        <end position="37"/>
    </location>
</feature>
<name>F4QPE8_9CAUL</name>
<dbReference type="PANTHER" id="PTHR46825">
    <property type="entry name" value="D-ALANYL-D-ALANINE-CARBOXYPEPTIDASE/ENDOPEPTIDASE AMPH"/>
    <property type="match status" value="1"/>
</dbReference>
<dbReference type="InterPro" id="IPR012338">
    <property type="entry name" value="Beta-lactam/transpept-like"/>
</dbReference>
<dbReference type="OrthoDB" id="113033at2"/>
<protein>
    <submittedName>
        <fullName evidence="3">Alkaline D-peptidase-like protein</fullName>
    </submittedName>
</protein>
<dbReference type="RefSeq" id="WP_006273402.1">
    <property type="nucleotide sequence ID" value="NZ_GL883078.1"/>
</dbReference>
<dbReference type="Proteomes" id="UP000006512">
    <property type="component" value="Unassembled WGS sequence"/>
</dbReference>
<dbReference type="STRING" id="715226.ABI_26210"/>
<evidence type="ECO:0000259" key="2">
    <source>
        <dbReference type="Pfam" id="PF00144"/>
    </source>
</evidence>